<feature type="transmembrane region" description="Helical" evidence="7">
    <location>
        <begin position="176"/>
        <end position="196"/>
    </location>
</feature>
<evidence type="ECO:0000256" key="2">
    <source>
        <dbReference type="ARBA" id="ARBA00010792"/>
    </source>
</evidence>
<evidence type="ECO:0000313" key="9">
    <source>
        <dbReference type="EMBL" id="KXU36761.1"/>
    </source>
</evidence>
<evidence type="ECO:0000256" key="6">
    <source>
        <dbReference type="ARBA" id="ARBA00023136"/>
    </source>
</evidence>
<evidence type="ECO:0000256" key="7">
    <source>
        <dbReference type="SAM" id="Phobius"/>
    </source>
</evidence>
<dbReference type="AlphaFoldDB" id="A0A139SQN4"/>
<reference evidence="9 10" key="1">
    <citation type="submission" date="2016-02" db="EMBL/GenBank/DDBJ databases">
        <authorList>
            <person name="Wen L."/>
            <person name="He K."/>
            <person name="Yang H."/>
        </authorList>
    </citation>
    <scope>NUCLEOTIDE SEQUENCE [LARGE SCALE GENOMIC DNA]</scope>
    <source>
        <strain evidence="9 10">CV58</strain>
    </source>
</reference>
<dbReference type="InterPro" id="IPR036938">
    <property type="entry name" value="PAP2/HPO_sf"/>
</dbReference>
<feature type="transmembrane region" description="Helical" evidence="7">
    <location>
        <begin position="18"/>
        <end position="38"/>
    </location>
</feature>
<gene>
    <name evidence="9" type="ORF">AXE65_04520</name>
</gene>
<evidence type="ECO:0000256" key="3">
    <source>
        <dbReference type="ARBA" id="ARBA00022475"/>
    </source>
</evidence>
<dbReference type="CDD" id="cd03392">
    <property type="entry name" value="PAP2_like_2"/>
    <property type="match status" value="1"/>
</dbReference>
<feature type="transmembrane region" description="Helical" evidence="7">
    <location>
        <begin position="143"/>
        <end position="164"/>
    </location>
</feature>
<sequence length="438" mass="47422">MGDFLTTASVWLEAHPQWLGLALFIVACAECLAIVGLLMPGTVLLFAIAVMAGSGALGLGETLLLGFLGGLLGDLLSYGLGFRFKHRIGQLPGLRTHPQWLASTERYFQRFGAVSLLIGRYIGPLRPLLPMVAGMLRMPFWRFALISLLAGTGWSIAYLLPGWATGAALRLPLPDGFWRDAALLLASLGLLLAISLYSSQRGLRHSSLITAGLCLLALITLSLGFSHLQSLDNGLMNLIQAHRSKTLDTAAILITGLGNSLCQIVIGLLLITVLLLFKQWRAFCFSAAALLGTAVASELLKQLIQRARPDLLLQPLSSFSLPSGHSASSMAFYGCLAVLAGRGQPPRWRLVWLLLASLPVLFIACSRVYLGVHWPTDIIAGVLLSGVFCAGALAFVQYRSPLPALPARFWQILLPLALFWLATYAFWTLPQSIARYSY</sequence>
<comment type="subcellular location">
    <subcellularLocation>
        <location evidence="1">Cell membrane</location>
        <topology evidence="1">Multi-pass membrane protein</topology>
    </subcellularLocation>
</comment>
<keyword evidence="3" id="KW-1003">Cell membrane</keyword>
<comment type="similarity">
    <text evidence="2">Belongs to the DedA family.</text>
</comment>
<feature type="transmembrane region" description="Helical" evidence="7">
    <location>
        <begin position="378"/>
        <end position="396"/>
    </location>
</feature>
<feature type="transmembrane region" description="Helical" evidence="7">
    <location>
        <begin position="250"/>
        <end position="276"/>
    </location>
</feature>
<dbReference type="PANTHER" id="PTHR30353:SF15">
    <property type="entry name" value="INNER MEMBRANE PROTEIN YABI"/>
    <property type="match status" value="1"/>
</dbReference>
<accession>A0A139SQN4</accession>
<dbReference type="OrthoDB" id="9780918at2"/>
<evidence type="ECO:0000256" key="1">
    <source>
        <dbReference type="ARBA" id="ARBA00004651"/>
    </source>
</evidence>
<evidence type="ECO:0000259" key="8">
    <source>
        <dbReference type="SMART" id="SM00014"/>
    </source>
</evidence>
<dbReference type="Gene3D" id="1.20.144.10">
    <property type="entry name" value="Phosphatidic acid phosphatase type 2/haloperoxidase"/>
    <property type="match status" value="2"/>
</dbReference>
<evidence type="ECO:0000256" key="5">
    <source>
        <dbReference type="ARBA" id="ARBA00022989"/>
    </source>
</evidence>
<proteinExistence type="inferred from homology"/>
<feature type="transmembrane region" description="Helical" evidence="7">
    <location>
        <begin position="208"/>
        <end position="230"/>
    </location>
</feature>
<organism evidence="9 10">
    <name type="scientific">Ventosimonas gracilis</name>
    <dbReference type="NCBI Taxonomy" id="1680762"/>
    <lineage>
        <taxon>Bacteria</taxon>
        <taxon>Pseudomonadati</taxon>
        <taxon>Pseudomonadota</taxon>
        <taxon>Gammaproteobacteria</taxon>
        <taxon>Pseudomonadales</taxon>
        <taxon>Ventosimonadaceae</taxon>
        <taxon>Ventosimonas</taxon>
    </lineage>
</organism>
<feature type="transmembrane region" description="Helical" evidence="7">
    <location>
        <begin position="324"/>
        <end position="343"/>
    </location>
</feature>
<keyword evidence="6 7" id="KW-0472">Membrane</keyword>
<feature type="transmembrane region" description="Helical" evidence="7">
    <location>
        <begin position="283"/>
        <end position="304"/>
    </location>
</feature>
<protein>
    <submittedName>
        <fullName evidence="9">Phosphoesterase</fullName>
    </submittedName>
</protein>
<feature type="transmembrane region" description="Helical" evidence="7">
    <location>
        <begin position="45"/>
        <end position="72"/>
    </location>
</feature>
<keyword evidence="10" id="KW-1185">Reference proteome</keyword>
<dbReference type="RefSeq" id="WP_068391415.1">
    <property type="nucleotide sequence ID" value="NZ_LSZO01000176.1"/>
</dbReference>
<comment type="caution">
    <text evidence="9">The sequence shown here is derived from an EMBL/GenBank/DDBJ whole genome shotgun (WGS) entry which is preliminary data.</text>
</comment>
<dbReference type="Pfam" id="PF09335">
    <property type="entry name" value="VTT_dom"/>
    <property type="match status" value="1"/>
</dbReference>
<dbReference type="SUPFAM" id="SSF48317">
    <property type="entry name" value="Acid phosphatase/Vanadium-dependent haloperoxidase"/>
    <property type="match status" value="1"/>
</dbReference>
<name>A0A139SQN4_9GAMM</name>
<keyword evidence="5 7" id="KW-1133">Transmembrane helix</keyword>
<evidence type="ECO:0000313" key="10">
    <source>
        <dbReference type="Proteomes" id="UP000072660"/>
    </source>
</evidence>
<feature type="transmembrane region" description="Helical" evidence="7">
    <location>
        <begin position="408"/>
        <end position="427"/>
    </location>
</feature>
<dbReference type="GO" id="GO:0005886">
    <property type="term" value="C:plasma membrane"/>
    <property type="evidence" value="ECO:0007669"/>
    <property type="project" value="UniProtKB-SubCell"/>
</dbReference>
<dbReference type="Proteomes" id="UP000072660">
    <property type="component" value="Unassembled WGS sequence"/>
</dbReference>
<keyword evidence="4 7" id="KW-0812">Transmembrane</keyword>
<dbReference type="InterPro" id="IPR000326">
    <property type="entry name" value="PAP2/HPO"/>
</dbReference>
<feature type="transmembrane region" description="Helical" evidence="7">
    <location>
        <begin position="350"/>
        <end position="372"/>
    </location>
</feature>
<dbReference type="InterPro" id="IPR032818">
    <property type="entry name" value="DedA-like"/>
</dbReference>
<dbReference type="InterPro" id="IPR032816">
    <property type="entry name" value="VTT_dom"/>
</dbReference>
<dbReference type="EMBL" id="LSZO01000176">
    <property type="protein sequence ID" value="KXU36761.1"/>
    <property type="molecule type" value="Genomic_DNA"/>
</dbReference>
<dbReference type="PANTHER" id="PTHR30353">
    <property type="entry name" value="INNER MEMBRANE PROTEIN DEDA-RELATED"/>
    <property type="match status" value="1"/>
</dbReference>
<dbReference type="Pfam" id="PF01569">
    <property type="entry name" value="PAP2"/>
    <property type="match status" value="1"/>
</dbReference>
<feature type="domain" description="Phosphatidic acid phosphatase type 2/haloperoxidase" evidence="8">
    <location>
        <begin position="283"/>
        <end position="393"/>
    </location>
</feature>
<dbReference type="SMART" id="SM00014">
    <property type="entry name" value="acidPPc"/>
    <property type="match status" value="1"/>
</dbReference>
<evidence type="ECO:0000256" key="4">
    <source>
        <dbReference type="ARBA" id="ARBA00022692"/>
    </source>
</evidence>